<protein>
    <submittedName>
        <fullName evidence="4">Uncharacterized protein (TIGR00106 family)</fullName>
    </submittedName>
</protein>
<evidence type="ECO:0000313" key="4">
    <source>
        <dbReference type="EMBL" id="MBM7556706.1"/>
    </source>
</evidence>
<feature type="compositionally biased region" description="Basic and acidic residues" evidence="2">
    <location>
        <begin position="97"/>
        <end position="106"/>
    </location>
</feature>
<dbReference type="Pfam" id="PF01910">
    <property type="entry name" value="Thiamine_BP"/>
    <property type="match status" value="1"/>
</dbReference>
<evidence type="ECO:0000256" key="2">
    <source>
        <dbReference type="SAM" id="MobiDB-lite"/>
    </source>
</evidence>
<evidence type="ECO:0000259" key="3">
    <source>
        <dbReference type="Pfam" id="PF01910"/>
    </source>
</evidence>
<dbReference type="InterPro" id="IPR029756">
    <property type="entry name" value="MTH1187/YkoF-like"/>
</dbReference>
<dbReference type="RefSeq" id="WP_204701474.1">
    <property type="nucleotide sequence ID" value="NZ_JAFBDQ010000006.1"/>
</dbReference>
<dbReference type="PANTHER" id="PTHR33777:SF1">
    <property type="entry name" value="UPF0045 PROTEIN ECM15"/>
    <property type="match status" value="1"/>
</dbReference>
<evidence type="ECO:0000313" key="5">
    <source>
        <dbReference type="Proteomes" id="UP000774000"/>
    </source>
</evidence>
<dbReference type="Gene3D" id="3.30.70.930">
    <property type="match status" value="1"/>
</dbReference>
<feature type="compositionally biased region" description="Basic and acidic residues" evidence="2">
    <location>
        <begin position="77"/>
        <end position="88"/>
    </location>
</feature>
<accession>A0A938XUS2</accession>
<gene>
    <name evidence="4" type="ORF">JOC47_001557</name>
</gene>
<dbReference type="AlphaFoldDB" id="A0A938XUS2"/>
<dbReference type="SUPFAM" id="SSF89957">
    <property type="entry name" value="MTH1187/YkoF-like"/>
    <property type="match status" value="1"/>
</dbReference>
<reference evidence="4" key="1">
    <citation type="submission" date="2021-01" db="EMBL/GenBank/DDBJ databases">
        <title>Genomic Encyclopedia of Type Strains, Phase IV (KMG-IV): sequencing the most valuable type-strain genomes for metagenomic binning, comparative biology and taxonomic classification.</title>
        <authorList>
            <person name="Goeker M."/>
        </authorList>
    </citation>
    <scope>NUCLEOTIDE SEQUENCE</scope>
    <source>
        <strain evidence="4">DSM 23230</strain>
    </source>
</reference>
<dbReference type="NCBIfam" id="TIGR00106">
    <property type="entry name" value="MTH1187 family thiamine-binding protein"/>
    <property type="match status" value="1"/>
</dbReference>
<sequence>MAIAEVTIVPIGTETTSLSPYVAKYQEVLEKDQNVEYELTPMGTIIEGDIDDLLVAIRKLHEVPFTSGAERVTTNVKIDDRRDKESSTEQKLNSVARELEKINKSN</sequence>
<organism evidence="4 5">
    <name type="scientific">Halanaerobacter jeridensis</name>
    <dbReference type="NCBI Taxonomy" id="706427"/>
    <lineage>
        <taxon>Bacteria</taxon>
        <taxon>Bacillati</taxon>
        <taxon>Bacillota</taxon>
        <taxon>Clostridia</taxon>
        <taxon>Halanaerobiales</taxon>
        <taxon>Halobacteroidaceae</taxon>
        <taxon>Halanaerobacter</taxon>
    </lineage>
</organism>
<feature type="domain" description="Thiamine-binding protein" evidence="3">
    <location>
        <begin position="4"/>
        <end position="95"/>
    </location>
</feature>
<comment type="caution">
    <text evidence="4">The sequence shown here is derived from an EMBL/GenBank/DDBJ whole genome shotgun (WGS) entry which is preliminary data.</text>
</comment>
<keyword evidence="5" id="KW-1185">Reference proteome</keyword>
<dbReference type="GO" id="GO:0005829">
    <property type="term" value="C:cytosol"/>
    <property type="evidence" value="ECO:0007669"/>
    <property type="project" value="TreeGrafter"/>
</dbReference>
<dbReference type="InterPro" id="IPR051614">
    <property type="entry name" value="UPF0045_domain"/>
</dbReference>
<proteinExistence type="inferred from homology"/>
<feature type="region of interest" description="Disordered" evidence="2">
    <location>
        <begin position="76"/>
        <end position="106"/>
    </location>
</feature>
<evidence type="ECO:0000256" key="1">
    <source>
        <dbReference type="ARBA" id="ARBA00010272"/>
    </source>
</evidence>
<comment type="similarity">
    <text evidence="1">Belongs to the UPF0045 family.</text>
</comment>
<dbReference type="EMBL" id="JAFBDQ010000006">
    <property type="protein sequence ID" value="MBM7556706.1"/>
    <property type="molecule type" value="Genomic_DNA"/>
</dbReference>
<dbReference type="Proteomes" id="UP000774000">
    <property type="component" value="Unassembled WGS sequence"/>
</dbReference>
<dbReference type="PANTHER" id="PTHR33777">
    <property type="entry name" value="UPF0045 PROTEIN ECM15"/>
    <property type="match status" value="1"/>
</dbReference>
<dbReference type="InterPro" id="IPR002767">
    <property type="entry name" value="Thiamine_BP"/>
</dbReference>
<name>A0A938XUS2_9FIRM</name>